<feature type="domain" description="MOSC" evidence="1">
    <location>
        <begin position="51"/>
        <end position="185"/>
    </location>
</feature>
<dbReference type="PANTHER" id="PTHR30212">
    <property type="entry name" value="PROTEIN YIIM"/>
    <property type="match status" value="1"/>
</dbReference>
<dbReference type="InterPro" id="IPR052353">
    <property type="entry name" value="Benzoxazolinone_Detox_Enz"/>
</dbReference>
<organism evidence="2 3">
    <name type="scientific">Halococcus thailandensis JCM 13552</name>
    <dbReference type="NCBI Taxonomy" id="1227457"/>
    <lineage>
        <taxon>Archaea</taxon>
        <taxon>Methanobacteriati</taxon>
        <taxon>Methanobacteriota</taxon>
        <taxon>Stenosarchaea group</taxon>
        <taxon>Halobacteria</taxon>
        <taxon>Halobacteriales</taxon>
        <taxon>Halococcaceae</taxon>
        <taxon>Halococcus</taxon>
    </lineage>
</organism>
<sequence>MRTFFMSATRTAKRMSDAHVRSIQVGTPEPHGTADATDPMEQPWWTSFYKHPVDGELYLDETNLAGDEQADLKHHGGPEKAVCVYPAEHYSHWDDELDLELGPAAFGENFTITGLTEREACIGDSYDIGAATVQITQPRSPCWKLARRWRTKDLATQFEETGYTGWYLRVLETGTVAPDQSMTLVDRPNPDWSVARATKVRYRMPDDRELAGELAAIDALGESWTDKLSHRAETGEQVYSTARVIGPNADADADADSSNE</sequence>
<protein>
    <submittedName>
        <fullName evidence="2">MOSC domain-containing protein</fullName>
    </submittedName>
</protein>
<evidence type="ECO:0000313" key="3">
    <source>
        <dbReference type="Proteomes" id="UP000011680"/>
    </source>
</evidence>
<dbReference type="GO" id="GO:0003824">
    <property type="term" value="F:catalytic activity"/>
    <property type="evidence" value="ECO:0007669"/>
    <property type="project" value="InterPro"/>
</dbReference>
<dbReference type="SUPFAM" id="SSF50800">
    <property type="entry name" value="PK beta-barrel domain-like"/>
    <property type="match status" value="1"/>
</dbReference>
<evidence type="ECO:0000313" key="2">
    <source>
        <dbReference type="EMBL" id="EMA51948.1"/>
    </source>
</evidence>
<reference evidence="2 3" key="1">
    <citation type="journal article" date="2014" name="PLoS Genet.">
        <title>Phylogenetically driven sequencing of extremely halophilic archaea reveals strategies for static and dynamic osmo-response.</title>
        <authorList>
            <person name="Becker E.A."/>
            <person name="Seitzer P.M."/>
            <person name="Tritt A."/>
            <person name="Larsen D."/>
            <person name="Krusor M."/>
            <person name="Yao A.I."/>
            <person name="Wu D."/>
            <person name="Madern D."/>
            <person name="Eisen J.A."/>
            <person name="Darling A.E."/>
            <person name="Facciotti M.T."/>
        </authorList>
    </citation>
    <scope>NUCLEOTIDE SEQUENCE [LARGE SCALE GENOMIC DNA]</scope>
    <source>
        <strain evidence="2 3">JCM 13552</strain>
    </source>
</reference>
<dbReference type="PANTHER" id="PTHR30212:SF2">
    <property type="entry name" value="PROTEIN YIIM"/>
    <property type="match status" value="1"/>
</dbReference>
<dbReference type="EMBL" id="AOMF01000162">
    <property type="protein sequence ID" value="EMA51948.1"/>
    <property type="molecule type" value="Genomic_DNA"/>
</dbReference>
<dbReference type="eggNOG" id="arCOG11383">
    <property type="taxonomic scope" value="Archaea"/>
</dbReference>
<dbReference type="Gene3D" id="2.40.33.20">
    <property type="entry name" value="PK beta-barrel domain-like"/>
    <property type="match status" value="1"/>
</dbReference>
<dbReference type="Pfam" id="PF03475">
    <property type="entry name" value="YiiM_3-alpha"/>
    <property type="match status" value="1"/>
</dbReference>
<dbReference type="InterPro" id="IPR011037">
    <property type="entry name" value="Pyrv_Knase-like_insert_dom_sf"/>
</dbReference>
<dbReference type="InterPro" id="IPR005302">
    <property type="entry name" value="MoCF_Sase_C"/>
</dbReference>
<dbReference type="InterPro" id="IPR005163">
    <property type="entry name" value="Tri_helical_YiiM-like"/>
</dbReference>
<name>M0N338_9EURY</name>
<comment type="caution">
    <text evidence="2">The sequence shown here is derived from an EMBL/GenBank/DDBJ whole genome shotgun (WGS) entry which is preliminary data.</text>
</comment>
<dbReference type="Proteomes" id="UP000011680">
    <property type="component" value="Unassembled WGS sequence"/>
</dbReference>
<dbReference type="STRING" id="1227457.C451_13179"/>
<evidence type="ECO:0000259" key="1">
    <source>
        <dbReference type="PROSITE" id="PS51340"/>
    </source>
</evidence>
<dbReference type="PROSITE" id="PS51340">
    <property type="entry name" value="MOSC"/>
    <property type="match status" value="1"/>
</dbReference>
<dbReference type="GO" id="GO:0030151">
    <property type="term" value="F:molybdenum ion binding"/>
    <property type="evidence" value="ECO:0007669"/>
    <property type="project" value="InterPro"/>
</dbReference>
<dbReference type="PATRIC" id="fig|1227457.3.peg.2507"/>
<gene>
    <name evidence="2" type="ORF">C451_13179</name>
</gene>
<accession>M0N338</accession>
<keyword evidence="3" id="KW-1185">Reference proteome</keyword>
<dbReference type="GO" id="GO:0030170">
    <property type="term" value="F:pyridoxal phosphate binding"/>
    <property type="evidence" value="ECO:0007669"/>
    <property type="project" value="InterPro"/>
</dbReference>
<dbReference type="Pfam" id="PF03473">
    <property type="entry name" value="MOSC"/>
    <property type="match status" value="1"/>
</dbReference>
<proteinExistence type="predicted"/>
<dbReference type="AlphaFoldDB" id="M0N338"/>